<evidence type="ECO:0000259" key="10">
    <source>
        <dbReference type="PROSITE" id="PS51358"/>
    </source>
</evidence>
<dbReference type="GO" id="GO:0000480">
    <property type="term" value="P:endonucleolytic cleavage in 5'-ETS of tricistronic rRNA transcript (SSU-rRNA, 5.8S rRNA, LSU-rRNA)"/>
    <property type="evidence" value="ECO:0007669"/>
    <property type="project" value="EnsemblFungi"/>
</dbReference>
<dbReference type="GO" id="GO:0030515">
    <property type="term" value="F:snoRNA binding"/>
    <property type="evidence" value="ECO:0007669"/>
    <property type="project" value="InterPro"/>
</dbReference>
<dbReference type="Gene3D" id="1.10.287.4070">
    <property type="match status" value="1"/>
</dbReference>
<dbReference type="InParanoid" id="A0A1J7IIM0"/>
<dbReference type="InterPro" id="IPR002687">
    <property type="entry name" value="Nop_dom"/>
</dbReference>
<gene>
    <name evidence="11" type="ORF">CONLIGDRAFT_633560</name>
</gene>
<dbReference type="InterPro" id="IPR036070">
    <property type="entry name" value="Nop_dom_sf"/>
</dbReference>
<evidence type="ECO:0000256" key="3">
    <source>
        <dbReference type="ARBA" id="ARBA00020379"/>
    </source>
</evidence>
<sequence length="575" mass="63254">MPLFILAETSAGYGLFKATDKKLLDSDDFLSRISTAENIAKEIRMKEFAKFDSSATALSEISSLLEGKVTPKLAHLLDELKDEKKASLIVAEKLLGSSVSKLPNLNIKPITDPASNDLYRAIREHLAELVPGMLPENFKEMSLGLAHTLSRHKLKFSPEKVDVMIIHAVSLLDEMDKELNTYAMRAREWYGWHFPELAKILTGNVLYAKVILELGLRSNLANADLSFLEESVEGAVRAAADISMGTEIAEDDINNIKSLAEVVVEYAQYRDDLARYLENRMKAIAPNMTELIGHLVGARLISHAGSIMDLAKKPASTIQILGAEKALFRALKTKHATPKYGMIYHASLVGQASGKNKGKIARQLAAKVALGVRHDALGEEEDAEQPGVLGALAFSKLSNNLSRLEGKPIKSNILIAHPQPEQFDLKEVRKYNIGADGQAIGEPAVEKEEATEDAATPAKKEKKEKKDKKRKSLIEEVPEVEMAEAEEEAAPKVPSEADIERLAEEAGLSVKKFNKKLAKGEIKLNADGTLQGSKKKENKEPTPKKKSSKRKADSDDEEAAPAKEEPKKKKKKHHD</sequence>
<dbReference type="GO" id="GO:0017069">
    <property type="term" value="F:snRNA binding"/>
    <property type="evidence" value="ECO:0007669"/>
    <property type="project" value="EnsemblFungi"/>
</dbReference>
<feature type="compositionally biased region" description="Basic residues" evidence="9">
    <location>
        <begin position="460"/>
        <end position="471"/>
    </location>
</feature>
<organism evidence="11 12">
    <name type="scientific">Coniochaeta ligniaria NRRL 30616</name>
    <dbReference type="NCBI Taxonomy" id="1408157"/>
    <lineage>
        <taxon>Eukaryota</taxon>
        <taxon>Fungi</taxon>
        <taxon>Dikarya</taxon>
        <taxon>Ascomycota</taxon>
        <taxon>Pezizomycotina</taxon>
        <taxon>Sordariomycetes</taxon>
        <taxon>Sordariomycetidae</taxon>
        <taxon>Coniochaetales</taxon>
        <taxon>Coniochaetaceae</taxon>
        <taxon>Coniochaeta</taxon>
    </lineage>
</organism>
<dbReference type="GO" id="GO:0000447">
    <property type="term" value="P:endonucleolytic cleavage in ITS1 to separate SSU-rRNA from 5.8S rRNA and LSU-rRNA from tricistronic rRNA transcript (SSU-rRNA, 5.8S rRNA, LSU-rRNA)"/>
    <property type="evidence" value="ECO:0007669"/>
    <property type="project" value="EnsemblFungi"/>
</dbReference>
<dbReference type="InterPro" id="IPR042239">
    <property type="entry name" value="Nop_C"/>
</dbReference>
<dbReference type="Pfam" id="PF01798">
    <property type="entry name" value="Nop"/>
    <property type="match status" value="1"/>
</dbReference>
<reference evidence="11 12" key="1">
    <citation type="submission" date="2016-10" db="EMBL/GenBank/DDBJ databases">
        <title>Draft genome sequence of Coniochaeta ligniaria NRRL30616, a lignocellulolytic fungus for bioabatement of inhibitors in plant biomass hydrolysates.</title>
        <authorList>
            <consortium name="DOE Joint Genome Institute"/>
            <person name="Jimenez D.J."/>
            <person name="Hector R.E."/>
            <person name="Riley R."/>
            <person name="Sun H."/>
            <person name="Grigoriev I.V."/>
            <person name="Van Elsas J.D."/>
            <person name="Nichols N.N."/>
        </authorList>
    </citation>
    <scope>NUCLEOTIDE SEQUENCE [LARGE SCALE GENOMIC DNA]</scope>
    <source>
        <strain evidence="11 12">NRRL 30616</strain>
    </source>
</reference>
<evidence type="ECO:0000256" key="9">
    <source>
        <dbReference type="SAM" id="MobiDB-lite"/>
    </source>
</evidence>
<evidence type="ECO:0000256" key="5">
    <source>
        <dbReference type="ARBA" id="ARBA00022552"/>
    </source>
</evidence>
<dbReference type="AlphaFoldDB" id="A0A1J7IIM0"/>
<feature type="compositionally biased region" description="Basic and acidic residues" evidence="9">
    <location>
        <begin position="534"/>
        <end position="543"/>
    </location>
</feature>
<dbReference type="Proteomes" id="UP000182658">
    <property type="component" value="Unassembled WGS sequence"/>
</dbReference>
<evidence type="ECO:0000256" key="4">
    <source>
        <dbReference type="ARBA" id="ARBA00022517"/>
    </source>
</evidence>
<keyword evidence="6" id="KW-0539">Nucleus</keyword>
<dbReference type="SMART" id="SM00931">
    <property type="entry name" value="NOSIC"/>
    <property type="match status" value="1"/>
</dbReference>
<dbReference type="FunCoup" id="A0A1J7IIM0">
    <property type="interactions" value="1532"/>
</dbReference>
<proteinExistence type="inferred from homology"/>
<dbReference type="FunFam" id="1.10.246.90:FF:000003">
    <property type="entry name" value="Nucleolar protein 58"/>
    <property type="match status" value="1"/>
</dbReference>
<evidence type="ECO:0000313" key="12">
    <source>
        <dbReference type="Proteomes" id="UP000182658"/>
    </source>
</evidence>
<dbReference type="OrthoDB" id="6780543at2759"/>
<name>A0A1J7IIM0_9PEZI</name>
<feature type="region of interest" description="Disordered" evidence="9">
    <location>
        <begin position="440"/>
        <end position="498"/>
    </location>
</feature>
<dbReference type="SUPFAM" id="SSF89124">
    <property type="entry name" value="Nop domain"/>
    <property type="match status" value="1"/>
</dbReference>
<keyword evidence="4" id="KW-0690">Ribosome biogenesis</keyword>
<keyword evidence="5" id="KW-0698">rRNA processing</keyword>
<evidence type="ECO:0000256" key="1">
    <source>
        <dbReference type="ARBA" id="ARBA00004604"/>
    </source>
</evidence>
<dbReference type="InterPro" id="IPR045056">
    <property type="entry name" value="Nop56/Nop58"/>
</dbReference>
<evidence type="ECO:0000256" key="6">
    <source>
        <dbReference type="ARBA" id="ARBA00023242"/>
    </source>
</evidence>
<comment type="similarity">
    <text evidence="2">Belongs to the NOP5/NOP56 family.</text>
</comment>
<evidence type="ECO:0000313" key="11">
    <source>
        <dbReference type="EMBL" id="OIW27229.1"/>
    </source>
</evidence>
<dbReference type="Pfam" id="PF08156">
    <property type="entry name" value="NOP5NT"/>
    <property type="match status" value="1"/>
</dbReference>
<feature type="compositionally biased region" description="Acidic residues" evidence="9">
    <location>
        <begin position="476"/>
        <end position="488"/>
    </location>
</feature>
<dbReference type="GO" id="GO:1902570">
    <property type="term" value="P:protein localization to nucleolus"/>
    <property type="evidence" value="ECO:0007669"/>
    <property type="project" value="EnsemblFungi"/>
</dbReference>
<dbReference type="PROSITE" id="PS51358">
    <property type="entry name" value="NOP"/>
    <property type="match status" value="1"/>
</dbReference>
<dbReference type="PANTHER" id="PTHR10894">
    <property type="entry name" value="NUCLEOLAR PROTEIN 5 NUCLEOLAR PROTEIN NOP5 NOP58"/>
    <property type="match status" value="1"/>
</dbReference>
<accession>A0A1J7IIM0</accession>
<dbReference type="InterPro" id="IPR012974">
    <property type="entry name" value="NOP58/56_N"/>
</dbReference>
<dbReference type="EMBL" id="KV875099">
    <property type="protein sequence ID" value="OIW27229.1"/>
    <property type="molecule type" value="Genomic_DNA"/>
</dbReference>
<dbReference type="GO" id="GO:0000472">
    <property type="term" value="P:endonucleolytic cleavage to generate mature 5'-end of SSU-rRNA from (SSU-rRNA, 5.8S rRNA, LSU-rRNA)"/>
    <property type="evidence" value="ECO:0007669"/>
    <property type="project" value="EnsemblFungi"/>
</dbReference>
<dbReference type="FunFam" id="1.10.287.4070:FF:000001">
    <property type="entry name" value="Probable Nucleolar protein 58"/>
    <property type="match status" value="1"/>
</dbReference>
<keyword evidence="7" id="KW-0687">Ribonucleoprotein</keyword>
<dbReference type="PANTHER" id="PTHR10894:SF1">
    <property type="entry name" value="NUCLEOLAR PROTEIN 58"/>
    <property type="match status" value="1"/>
</dbReference>
<feature type="domain" description="Nop" evidence="10">
    <location>
        <begin position="284"/>
        <end position="406"/>
    </location>
</feature>
<evidence type="ECO:0000256" key="2">
    <source>
        <dbReference type="ARBA" id="ARBA00009211"/>
    </source>
</evidence>
<dbReference type="GO" id="GO:0032040">
    <property type="term" value="C:small-subunit processome"/>
    <property type="evidence" value="ECO:0007669"/>
    <property type="project" value="EnsemblFungi"/>
</dbReference>
<dbReference type="GO" id="GO:0031428">
    <property type="term" value="C:box C/D methylation guide snoRNP complex"/>
    <property type="evidence" value="ECO:0007669"/>
    <property type="project" value="EnsemblFungi"/>
</dbReference>
<evidence type="ECO:0000256" key="8">
    <source>
        <dbReference type="ARBA" id="ARBA00024837"/>
    </source>
</evidence>
<protein>
    <recommendedName>
        <fullName evidence="3">Nucleolar protein 58</fullName>
    </recommendedName>
</protein>
<keyword evidence="12" id="KW-1185">Reference proteome</keyword>
<feature type="region of interest" description="Disordered" evidence="9">
    <location>
        <begin position="518"/>
        <end position="575"/>
    </location>
</feature>
<dbReference type="Gene3D" id="1.10.246.90">
    <property type="entry name" value="Nop domain"/>
    <property type="match status" value="1"/>
</dbReference>
<comment type="subcellular location">
    <subcellularLocation>
        <location evidence="1">Nucleus</location>
        <location evidence="1">Nucleolus</location>
    </subcellularLocation>
</comment>
<dbReference type="InterPro" id="IPR012976">
    <property type="entry name" value="NOSIC"/>
</dbReference>
<dbReference type="GO" id="GO:0000452">
    <property type="term" value="P:snoRNA guided rRNA 2'-O-methylation"/>
    <property type="evidence" value="ECO:0007669"/>
    <property type="project" value="EnsemblFungi"/>
</dbReference>
<comment type="function">
    <text evidence="8">Required for pre-18S rRNA processing. May bind microtubules.</text>
</comment>
<evidence type="ECO:0000256" key="7">
    <source>
        <dbReference type="ARBA" id="ARBA00023274"/>
    </source>
</evidence>
<dbReference type="GO" id="GO:0000494">
    <property type="term" value="P:box C/D sno(s)RNA 3'-end processing"/>
    <property type="evidence" value="ECO:0007669"/>
    <property type="project" value="EnsemblFungi"/>
</dbReference>
<dbReference type="STRING" id="1408157.A0A1J7IIM0"/>